<feature type="region of interest" description="Disordered" evidence="1">
    <location>
        <begin position="73"/>
        <end position="192"/>
    </location>
</feature>
<evidence type="ECO:0000256" key="1">
    <source>
        <dbReference type="SAM" id="MobiDB-lite"/>
    </source>
</evidence>
<evidence type="ECO:0000313" key="4">
    <source>
        <dbReference type="Proteomes" id="UP000509241"/>
    </source>
</evidence>
<organism evidence="3 4">
    <name type="scientific">Natrinema halophilum</name>
    <dbReference type="NCBI Taxonomy" id="1699371"/>
    <lineage>
        <taxon>Archaea</taxon>
        <taxon>Methanobacteriati</taxon>
        <taxon>Methanobacteriota</taxon>
        <taxon>Stenosarchaea group</taxon>
        <taxon>Halobacteria</taxon>
        <taxon>Halobacteriales</taxon>
        <taxon>Natrialbaceae</taxon>
        <taxon>Natrinema</taxon>
    </lineage>
</organism>
<dbReference type="Proteomes" id="UP000509241">
    <property type="component" value="Chromosome"/>
</dbReference>
<evidence type="ECO:0000313" key="3">
    <source>
        <dbReference type="EMBL" id="QLG49381.1"/>
    </source>
</evidence>
<sequence length="486" mass="49929">MATHNARSEDGFVPFFRRYTKTWIHAVATAGLTAFGTLTIVNRWFVVLALASYVLPPIVLYLRGRSAGRMRDAAGREAARGTGNGETTVGDREPTARANDGRTGKTPVSTGTAAGREPADETADRTIDRTGDRGTGSEQLERGVAEANAGADDAGGEGATAAEHADHDAGQSRNGASAASGTDDRDRPRGWHVVDAPTEVTLRDVSVTASGAVYAAGDDGRVIAEHRSDADGENEWVIVLEEGPSAAGADLRGVDATADGDAIWIAGDGGAVARIETDTGRHTDYSAPAGITANWLGAAVGGTSGDETVLLINGSGAVCRGRYRDGDLSWTDPVKPGGGSSLTGIALADASIGYCCDTNDGVFETTDGGDSFDRVGLEGADGTLEAVATLGRDDCLVSADDGVVHRHDTGTWTPERVADGALPGLAWREGETIACSADGEIYERSAAADWERAAVDAAGTLLAVSVNSDDGRAVAVGADGTIVDRR</sequence>
<dbReference type="OrthoDB" id="320255at2157"/>
<dbReference type="SUPFAM" id="SSF63829">
    <property type="entry name" value="Calcium-dependent phosphotriesterase"/>
    <property type="match status" value="1"/>
</dbReference>
<keyword evidence="2" id="KW-0472">Membrane</keyword>
<gene>
    <name evidence="3" type="ORF">HYG82_11160</name>
</gene>
<protein>
    <submittedName>
        <fullName evidence="3">Uncharacterized protein</fullName>
    </submittedName>
</protein>
<dbReference type="RefSeq" id="WP_179261114.1">
    <property type="nucleotide sequence ID" value="NZ_CP058601.1"/>
</dbReference>
<dbReference type="GeneID" id="56033857"/>
<keyword evidence="2" id="KW-1133">Transmembrane helix</keyword>
<evidence type="ECO:0000256" key="2">
    <source>
        <dbReference type="SAM" id="Phobius"/>
    </source>
</evidence>
<keyword evidence="4" id="KW-1185">Reference proteome</keyword>
<dbReference type="AlphaFoldDB" id="A0A7D5KDG4"/>
<feature type="compositionally biased region" description="Basic and acidic residues" evidence="1">
    <location>
        <begin position="117"/>
        <end position="132"/>
    </location>
</feature>
<keyword evidence="2" id="KW-0812">Transmembrane</keyword>
<feature type="transmembrane region" description="Helical" evidence="2">
    <location>
        <begin position="44"/>
        <end position="62"/>
    </location>
</feature>
<feature type="compositionally biased region" description="Polar residues" evidence="1">
    <location>
        <begin position="171"/>
        <end position="180"/>
    </location>
</feature>
<accession>A0A7D5KDG4</accession>
<name>A0A7D5KDG4_9EURY</name>
<dbReference type="EMBL" id="CP058601">
    <property type="protein sequence ID" value="QLG49381.1"/>
    <property type="molecule type" value="Genomic_DNA"/>
</dbReference>
<reference evidence="3 4" key="1">
    <citation type="submission" date="2020-07" db="EMBL/GenBank/DDBJ databases">
        <authorList>
            <person name="Cui H."/>
        </authorList>
    </citation>
    <scope>NUCLEOTIDE SEQUENCE [LARGE SCALE GENOMIC DNA]</scope>
    <source>
        <strain evidence="3 4">YPL8</strain>
    </source>
</reference>
<feature type="compositionally biased region" description="Basic and acidic residues" evidence="1">
    <location>
        <begin position="89"/>
        <end position="103"/>
    </location>
</feature>
<dbReference type="KEGG" id="haly:HYG82_11160"/>
<proteinExistence type="predicted"/>